<evidence type="ECO:0000256" key="2">
    <source>
        <dbReference type="ARBA" id="ARBA00022614"/>
    </source>
</evidence>
<dbReference type="Proteomes" id="UP001057375">
    <property type="component" value="Unassembled WGS sequence"/>
</dbReference>
<keyword evidence="4" id="KW-0539">Nucleus</keyword>
<evidence type="ECO:0000256" key="1">
    <source>
        <dbReference type="ARBA" id="ARBA00004123"/>
    </source>
</evidence>
<comment type="caution">
    <text evidence="6">The sequence shown here is derived from an EMBL/GenBank/DDBJ whole genome shotgun (WGS) entry which is preliminary data.</text>
</comment>
<evidence type="ECO:0000256" key="3">
    <source>
        <dbReference type="ARBA" id="ARBA00022737"/>
    </source>
</evidence>
<evidence type="ECO:0000313" key="6">
    <source>
        <dbReference type="EMBL" id="GKT32946.1"/>
    </source>
</evidence>
<reference evidence="6" key="1">
    <citation type="submission" date="2022-03" db="EMBL/GenBank/DDBJ databases">
        <title>Draft genome sequence of Aduncisulcus paluster, a free-living microaerophilic Fornicata.</title>
        <authorList>
            <person name="Yuyama I."/>
            <person name="Kume K."/>
            <person name="Tamura T."/>
            <person name="Inagaki Y."/>
            <person name="Hashimoto T."/>
        </authorList>
    </citation>
    <scope>NUCLEOTIDE SEQUENCE</scope>
    <source>
        <strain evidence="6">NY0171</strain>
    </source>
</reference>
<dbReference type="Pfam" id="PF14580">
    <property type="entry name" value="LRR_9"/>
    <property type="match status" value="1"/>
</dbReference>
<proteinExistence type="inferred from homology"/>
<keyword evidence="3" id="KW-0677">Repeat</keyword>
<protein>
    <submittedName>
        <fullName evidence="6">U2 small nuclear ribonucleoprotein A' like protein</fullName>
    </submittedName>
</protein>
<keyword evidence="2" id="KW-0433">Leucine-rich repeat</keyword>
<keyword evidence="7" id="KW-1185">Reference proteome</keyword>
<sequence length="157" mass="18090">MQYFSSATEYVSCIGERTLILRDQGRTKIKSFHLLSSKYDCIDLNRNSISSLSGFPLMPRISSLFLADNNIFTISYYISIFMPSLKCLNLHNNRISNIDQLKPLFFCKKLEHLIIDENPITQHPKSPGDKTFCQDLRAKIIAGIPSLRFLNYLHISR</sequence>
<evidence type="ECO:0000313" key="7">
    <source>
        <dbReference type="Proteomes" id="UP001057375"/>
    </source>
</evidence>
<keyword evidence="6" id="KW-0687">Ribonucleoprotein</keyword>
<dbReference type="PANTHER" id="PTHR10552:SF6">
    <property type="entry name" value="U2 SMALL NUCLEAR RIBONUCLEOPROTEIN A"/>
    <property type="match status" value="1"/>
</dbReference>
<dbReference type="PANTHER" id="PTHR10552">
    <property type="entry name" value="U2 SMALL NUCLEAR RIBONUCLEOPROTEIN A"/>
    <property type="match status" value="1"/>
</dbReference>
<evidence type="ECO:0000256" key="5">
    <source>
        <dbReference type="ARBA" id="ARBA00024196"/>
    </source>
</evidence>
<dbReference type="InterPro" id="IPR044640">
    <property type="entry name" value="RU2A"/>
</dbReference>
<dbReference type="InterPro" id="IPR032675">
    <property type="entry name" value="LRR_dom_sf"/>
</dbReference>
<dbReference type="InterPro" id="IPR001611">
    <property type="entry name" value="Leu-rich_rpt"/>
</dbReference>
<feature type="non-terminal residue" evidence="6">
    <location>
        <position position="157"/>
    </location>
</feature>
<dbReference type="PROSITE" id="PS51450">
    <property type="entry name" value="LRR"/>
    <property type="match status" value="1"/>
</dbReference>
<comment type="subcellular location">
    <subcellularLocation>
        <location evidence="1">Nucleus</location>
    </subcellularLocation>
</comment>
<name>A0ABQ5KLY9_9EUKA</name>
<accession>A0ABQ5KLY9</accession>
<comment type="similarity">
    <text evidence="5">Belongs to the U2 small nuclear ribonucleoprotein A family.</text>
</comment>
<organism evidence="6 7">
    <name type="scientific">Aduncisulcus paluster</name>
    <dbReference type="NCBI Taxonomy" id="2918883"/>
    <lineage>
        <taxon>Eukaryota</taxon>
        <taxon>Metamonada</taxon>
        <taxon>Carpediemonas-like organisms</taxon>
        <taxon>Aduncisulcus</taxon>
    </lineage>
</organism>
<dbReference type="Gene3D" id="3.80.10.10">
    <property type="entry name" value="Ribonuclease Inhibitor"/>
    <property type="match status" value="1"/>
</dbReference>
<gene>
    <name evidence="6" type="ORF">ADUPG1_006985</name>
</gene>
<dbReference type="SUPFAM" id="SSF52058">
    <property type="entry name" value="L domain-like"/>
    <property type="match status" value="1"/>
</dbReference>
<dbReference type="EMBL" id="BQXS01010093">
    <property type="protein sequence ID" value="GKT32946.1"/>
    <property type="molecule type" value="Genomic_DNA"/>
</dbReference>
<evidence type="ECO:0000256" key="4">
    <source>
        <dbReference type="ARBA" id="ARBA00023242"/>
    </source>
</evidence>
<dbReference type="GO" id="GO:1990904">
    <property type="term" value="C:ribonucleoprotein complex"/>
    <property type="evidence" value="ECO:0007669"/>
    <property type="project" value="UniProtKB-KW"/>
</dbReference>